<dbReference type="SUPFAM" id="SSF51735">
    <property type="entry name" value="NAD(P)-binding Rossmann-fold domains"/>
    <property type="match status" value="1"/>
</dbReference>
<protein>
    <submittedName>
        <fullName evidence="2">Epimerase</fullName>
    </submittedName>
</protein>
<dbReference type="PANTHER" id="PTHR43245">
    <property type="entry name" value="BIFUNCTIONAL POLYMYXIN RESISTANCE PROTEIN ARNA"/>
    <property type="match status" value="1"/>
</dbReference>
<accession>A0A4R6LMY9</accession>
<dbReference type="InterPro" id="IPR001509">
    <property type="entry name" value="Epimerase_deHydtase"/>
</dbReference>
<gene>
    <name evidence="2" type="ORF">CGZ94_05825</name>
</gene>
<sequence length="340" mass="35720">MSRVVLVTGVSRDLGARFARALAASGDREVIGLDATAPTHELGRARYVRADLRSPVLARVVLDRQVDTVVHLGLADSARSRAAAKEANVIGTMQLLAGCQKAPSFKKFVLLSSGGVYGAGPIDPARFTEEMAGRHPARSGLPRDALEVESYLGGLGVRRPDVVRTVLRPAALMGGGVRTQLTNWLSLPVVPRPLGYDARLQFLHPADAVAALEAVTLHDVPGTYNVAAPDVLTLSQILGILGRPGIGVPVEASELVSGLGRRTRLVSFSSADVRTLTWGRALDTTAFVEATGVRPHYTSRRAVEEFAALATPGALAEGPVDRVLDIAAGLLTRGRIGGAG</sequence>
<dbReference type="InterPro" id="IPR036291">
    <property type="entry name" value="NAD(P)-bd_dom_sf"/>
</dbReference>
<dbReference type="AlphaFoldDB" id="A0A255GJN7"/>
<dbReference type="InterPro" id="IPR050177">
    <property type="entry name" value="Lipid_A_modif_metabolic_enz"/>
</dbReference>
<evidence type="ECO:0000313" key="3">
    <source>
        <dbReference type="Proteomes" id="UP000215896"/>
    </source>
</evidence>
<dbReference type="Pfam" id="PF01370">
    <property type="entry name" value="Epimerase"/>
    <property type="match status" value="1"/>
</dbReference>
<evidence type="ECO:0000259" key="1">
    <source>
        <dbReference type="Pfam" id="PF01370"/>
    </source>
</evidence>
<keyword evidence="3" id="KW-1185">Reference proteome</keyword>
<dbReference type="Proteomes" id="UP000215896">
    <property type="component" value="Unassembled WGS sequence"/>
</dbReference>
<comment type="caution">
    <text evidence="2">The sequence shown here is derived from an EMBL/GenBank/DDBJ whole genome shotgun (WGS) entry which is preliminary data.</text>
</comment>
<proteinExistence type="predicted"/>
<dbReference type="OrthoDB" id="3205647at2"/>
<dbReference type="Gene3D" id="3.40.50.720">
    <property type="entry name" value="NAD(P)-binding Rossmann-like Domain"/>
    <property type="match status" value="1"/>
</dbReference>
<dbReference type="PANTHER" id="PTHR43245:SF52">
    <property type="entry name" value="NAD-DEPENDENT EPIMERASE_DEHYDRATASE"/>
    <property type="match status" value="1"/>
</dbReference>
<accession>A0A255GJN7</accession>
<name>A0A255GJN7_9ACTN</name>
<dbReference type="RefSeq" id="WP_094358885.1">
    <property type="nucleotide sequence ID" value="NZ_NMVK01000017.1"/>
</dbReference>
<feature type="domain" description="NAD-dependent epimerase/dehydratase" evidence="1">
    <location>
        <begin position="5"/>
        <end position="227"/>
    </location>
</feature>
<dbReference type="EMBL" id="NMVO01000006">
    <property type="protein sequence ID" value="OYO16050.1"/>
    <property type="molecule type" value="Genomic_DNA"/>
</dbReference>
<organism evidence="2 3">
    <name type="scientific">Enemella evansiae</name>
    <dbReference type="NCBI Taxonomy" id="2016499"/>
    <lineage>
        <taxon>Bacteria</taxon>
        <taxon>Bacillati</taxon>
        <taxon>Actinomycetota</taxon>
        <taxon>Actinomycetes</taxon>
        <taxon>Propionibacteriales</taxon>
        <taxon>Propionibacteriaceae</taxon>
        <taxon>Enemella</taxon>
    </lineage>
</organism>
<evidence type="ECO:0000313" key="2">
    <source>
        <dbReference type="EMBL" id="OYO16050.1"/>
    </source>
</evidence>
<reference evidence="2 3" key="1">
    <citation type="submission" date="2017-07" db="EMBL/GenBank/DDBJ databases">
        <title>Draft whole genome sequences of clinical Proprionibacteriaceae strains.</title>
        <authorList>
            <person name="Bernier A.-M."/>
            <person name="Bernard K."/>
            <person name="Domingo M.-C."/>
        </authorList>
    </citation>
    <scope>NUCLEOTIDE SEQUENCE [LARGE SCALE GENOMIC DNA]</scope>
    <source>
        <strain evidence="2 3">NML 030167</strain>
    </source>
</reference>